<dbReference type="eggNOG" id="ENOG5032T1C">
    <property type="taxonomic scope" value="Bacteria"/>
</dbReference>
<reference evidence="2" key="1">
    <citation type="submission" date="2005-08" db="EMBL/GenBank/DDBJ databases">
        <title>Complete sequence of Dechloromonas aromatica RCB.</title>
        <authorList>
            <person name="Salinero K.K."/>
            <person name="Copeland A."/>
            <person name="Lucas S."/>
            <person name="Lapidus A."/>
            <person name="Barry K."/>
            <person name="Detter J.C."/>
            <person name="Glavina T."/>
            <person name="Hammon N."/>
            <person name="Israni S."/>
            <person name="Pitluck S."/>
            <person name="Di Bartolo G."/>
            <person name="Trong S."/>
            <person name="Schmutz J."/>
            <person name="Larimer F."/>
            <person name="Land M."/>
            <person name="Ivanova N."/>
            <person name="Richardson P."/>
        </authorList>
    </citation>
    <scope>NUCLEOTIDE SEQUENCE</scope>
    <source>
        <strain evidence="2">RCB</strain>
    </source>
</reference>
<dbReference type="HOGENOM" id="CLU_2271440_0_0_4"/>
<feature type="domain" description="DUF5983" evidence="1">
    <location>
        <begin position="17"/>
        <end position="96"/>
    </location>
</feature>
<dbReference type="EMBL" id="CP000089">
    <property type="protein sequence ID" value="AAZ47289.1"/>
    <property type="molecule type" value="Genomic_DNA"/>
</dbReference>
<organism evidence="2">
    <name type="scientific">Dechloromonas aromatica (strain RCB)</name>
    <dbReference type="NCBI Taxonomy" id="159087"/>
    <lineage>
        <taxon>Bacteria</taxon>
        <taxon>Pseudomonadati</taxon>
        <taxon>Pseudomonadota</taxon>
        <taxon>Betaproteobacteria</taxon>
        <taxon>Rhodocyclales</taxon>
        <taxon>Azonexaceae</taxon>
        <taxon>Dechloromonas</taxon>
    </lineage>
</organism>
<gene>
    <name evidence="2" type="ordered locus">Daro_2556</name>
</gene>
<dbReference type="STRING" id="159087.Daro_2556"/>
<evidence type="ECO:0000259" key="1">
    <source>
        <dbReference type="Pfam" id="PF19419"/>
    </source>
</evidence>
<dbReference type="OrthoDB" id="8905548at2"/>
<accession>Q47CZ2</accession>
<proteinExistence type="predicted"/>
<sequence length="102" mass="10928">MENTSVTCLRTQAEPLAAISLLHLSSNTRLKLADNDLSVNAYPTDCGGILYVGAPRHSIPIETDLAAIFEVAELAGIVWLKFDSEAAVIDGLPIFEMPELAS</sequence>
<name>Q47CZ2_DECAR</name>
<protein>
    <recommendedName>
        <fullName evidence="1">DUF5983 domain-containing protein</fullName>
    </recommendedName>
</protein>
<dbReference type="Pfam" id="PF19419">
    <property type="entry name" value="DUF5983"/>
    <property type="match status" value="1"/>
</dbReference>
<evidence type="ECO:0000313" key="2">
    <source>
        <dbReference type="EMBL" id="AAZ47289.1"/>
    </source>
</evidence>
<dbReference type="InterPro" id="IPR046025">
    <property type="entry name" value="DUF5983"/>
</dbReference>
<dbReference type="AlphaFoldDB" id="Q47CZ2"/>
<dbReference type="KEGG" id="dar:Daro_2556"/>